<proteinExistence type="predicted"/>
<dbReference type="Proteomes" id="UP001215598">
    <property type="component" value="Unassembled WGS sequence"/>
</dbReference>
<organism evidence="1 2">
    <name type="scientific">Mycena metata</name>
    <dbReference type="NCBI Taxonomy" id="1033252"/>
    <lineage>
        <taxon>Eukaryota</taxon>
        <taxon>Fungi</taxon>
        <taxon>Dikarya</taxon>
        <taxon>Basidiomycota</taxon>
        <taxon>Agaricomycotina</taxon>
        <taxon>Agaricomycetes</taxon>
        <taxon>Agaricomycetidae</taxon>
        <taxon>Agaricales</taxon>
        <taxon>Marasmiineae</taxon>
        <taxon>Mycenaceae</taxon>
        <taxon>Mycena</taxon>
    </lineage>
</organism>
<keyword evidence="2" id="KW-1185">Reference proteome</keyword>
<protein>
    <submittedName>
        <fullName evidence="1">Uncharacterized protein</fullName>
    </submittedName>
</protein>
<evidence type="ECO:0000313" key="1">
    <source>
        <dbReference type="EMBL" id="KAJ7760941.1"/>
    </source>
</evidence>
<dbReference type="AlphaFoldDB" id="A0AAD7JER2"/>
<dbReference type="EMBL" id="JARKIB010000036">
    <property type="protein sequence ID" value="KAJ7760941.1"/>
    <property type="molecule type" value="Genomic_DNA"/>
</dbReference>
<evidence type="ECO:0000313" key="2">
    <source>
        <dbReference type="Proteomes" id="UP001215598"/>
    </source>
</evidence>
<reference evidence="1" key="1">
    <citation type="submission" date="2023-03" db="EMBL/GenBank/DDBJ databases">
        <title>Massive genome expansion in bonnet fungi (Mycena s.s.) driven by repeated elements and novel gene families across ecological guilds.</title>
        <authorList>
            <consortium name="Lawrence Berkeley National Laboratory"/>
            <person name="Harder C.B."/>
            <person name="Miyauchi S."/>
            <person name="Viragh M."/>
            <person name="Kuo A."/>
            <person name="Thoen E."/>
            <person name="Andreopoulos B."/>
            <person name="Lu D."/>
            <person name="Skrede I."/>
            <person name="Drula E."/>
            <person name="Henrissat B."/>
            <person name="Morin E."/>
            <person name="Kohler A."/>
            <person name="Barry K."/>
            <person name="LaButti K."/>
            <person name="Morin E."/>
            <person name="Salamov A."/>
            <person name="Lipzen A."/>
            <person name="Mereny Z."/>
            <person name="Hegedus B."/>
            <person name="Baldrian P."/>
            <person name="Stursova M."/>
            <person name="Weitz H."/>
            <person name="Taylor A."/>
            <person name="Grigoriev I.V."/>
            <person name="Nagy L.G."/>
            <person name="Martin F."/>
            <person name="Kauserud H."/>
        </authorList>
    </citation>
    <scope>NUCLEOTIDE SEQUENCE</scope>
    <source>
        <strain evidence="1">CBHHK182m</strain>
    </source>
</reference>
<comment type="caution">
    <text evidence="1">The sequence shown here is derived from an EMBL/GenBank/DDBJ whole genome shotgun (WGS) entry which is preliminary data.</text>
</comment>
<name>A0AAD7JER2_9AGAR</name>
<gene>
    <name evidence="1" type="ORF">B0H16DRAFT_1456224</name>
</gene>
<sequence length="158" mass="17803">MTVSDTHGLMKPFQLFSLQAVNILIEYEQALLPPVRTPRTAHYAKSMRIIGFFPKIGFRRLGGNSLSSRTTHRTPSCSIPVEEDAPYIEPAAPIVYPDFIRNLANSSRNVQHRCHRYDKTFSMSAPSSLGVWSYQTTCTQALAFAPHCGAEKTGFYYR</sequence>
<accession>A0AAD7JER2</accession>